<comment type="similarity">
    <text evidence="2">Belongs to the bacterial solute-binding protein 7 family.</text>
</comment>
<accession>A0ABT5YNE9</accession>
<comment type="subcellular location">
    <subcellularLocation>
        <location evidence="1">Cell envelope</location>
    </subcellularLocation>
</comment>
<dbReference type="InterPro" id="IPR038404">
    <property type="entry name" value="TRAP_DctP_sf"/>
</dbReference>
<dbReference type="PIRSF" id="PIRSF006470">
    <property type="entry name" value="DctB"/>
    <property type="match status" value="1"/>
</dbReference>
<proteinExistence type="inferred from homology"/>
<feature type="chain" id="PRO_5045761299" evidence="5">
    <location>
        <begin position="25"/>
        <end position="324"/>
    </location>
</feature>
<dbReference type="Gene3D" id="3.40.190.170">
    <property type="entry name" value="Bacterial extracellular solute-binding protein, family 7"/>
    <property type="match status" value="1"/>
</dbReference>
<dbReference type="RefSeq" id="WP_275822991.1">
    <property type="nucleotide sequence ID" value="NZ_JARHUD010000006.1"/>
</dbReference>
<organism evidence="6 7">
    <name type="scientific">Aquibaculum arenosum</name>
    <dbReference type="NCBI Taxonomy" id="3032591"/>
    <lineage>
        <taxon>Bacteria</taxon>
        <taxon>Pseudomonadati</taxon>
        <taxon>Pseudomonadota</taxon>
        <taxon>Alphaproteobacteria</taxon>
        <taxon>Rhodospirillales</taxon>
        <taxon>Rhodovibrionaceae</taxon>
        <taxon>Aquibaculum</taxon>
    </lineage>
</organism>
<reference evidence="6 7" key="1">
    <citation type="submission" date="2023-03" db="EMBL/GenBank/DDBJ databases">
        <title>Fodinicurvata sp. CAU 1616 isolated from sea sendiment.</title>
        <authorList>
            <person name="Kim W."/>
        </authorList>
    </citation>
    <scope>NUCLEOTIDE SEQUENCE [LARGE SCALE GENOMIC DNA]</scope>
    <source>
        <strain evidence="6 7">CAU 1616</strain>
    </source>
</reference>
<dbReference type="NCBIfam" id="NF037995">
    <property type="entry name" value="TRAP_S1"/>
    <property type="match status" value="1"/>
</dbReference>
<keyword evidence="4 5" id="KW-0732">Signal</keyword>
<gene>
    <name evidence="6" type="ORF">P2G67_10960</name>
</gene>
<feature type="signal peptide" evidence="5">
    <location>
        <begin position="1"/>
        <end position="24"/>
    </location>
</feature>
<keyword evidence="7" id="KW-1185">Reference proteome</keyword>
<evidence type="ECO:0000313" key="6">
    <source>
        <dbReference type="EMBL" id="MDF2096497.1"/>
    </source>
</evidence>
<dbReference type="PANTHER" id="PTHR33376:SF4">
    <property type="entry name" value="SIALIC ACID-BINDING PERIPLASMIC PROTEIN SIAP"/>
    <property type="match status" value="1"/>
</dbReference>
<dbReference type="CDD" id="cd13603">
    <property type="entry name" value="PBP2_TRAP_Siap_TeaA_like"/>
    <property type="match status" value="1"/>
</dbReference>
<evidence type="ECO:0000256" key="3">
    <source>
        <dbReference type="ARBA" id="ARBA00022448"/>
    </source>
</evidence>
<dbReference type="PANTHER" id="PTHR33376">
    <property type="match status" value="1"/>
</dbReference>
<sequence>MRLHQLPALLLAGLLVAAAGTAEAQRPVTIASLLGPDKPETLVWTYIEERLEERLPGAFDLRIATDASLGGEREVAEGARLGSIHGSLSTLANMSAWVPEGQVFDMPFVFRDAEHVDQVMKGPIGDEFRELYREQGFRVLGYVNYGARHLLAKEPLDSPEDVAGQSIRVIQSPLHTQLWESLDANPTPIPIPEVYNALQTGVVDMMDLTKSATVGFRLHEVVPYVVETGHIWALGILFLSEDFYQSLTPEQQEAFLEIGAEAADHFNALMAEDHASSMALAESEGAQVVPVDRAAWQEAIKPFWESYAPEVGGMERIKAIVETE</sequence>
<dbReference type="EMBL" id="JARHUD010000006">
    <property type="protein sequence ID" value="MDF2096497.1"/>
    <property type="molecule type" value="Genomic_DNA"/>
</dbReference>
<dbReference type="InterPro" id="IPR004682">
    <property type="entry name" value="TRAP_DctP"/>
</dbReference>
<protein>
    <submittedName>
        <fullName evidence="6">TRAP transporter substrate-binding protein</fullName>
    </submittedName>
</protein>
<name>A0ABT5YNE9_9PROT</name>
<dbReference type="Proteomes" id="UP001215503">
    <property type="component" value="Unassembled WGS sequence"/>
</dbReference>
<dbReference type="Pfam" id="PF03480">
    <property type="entry name" value="DctP"/>
    <property type="match status" value="1"/>
</dbReference>
<evidence type="ECO:0000256" key="2">
    <source>
        <dbReference type="ARBA" id="ARBA00009023"/>
    </source>
</evidence>
<evidence type="ECO:0000256" key="4">
    <source>
        <dbReference type="ARBA" id="ARBA00022729"/>
    </source>
</evidence>
<evidence type="ECO:0000256" key="5">
    <source>
        <dbReference type="SAM" id="SignalP"/>
    </source>
</evidence>
<keyword evidence="3" id="KW-0813">Transport</keyword>
<comment type="caution">
    <text evidence="6">The sequence shown here is derived from an EMBL/GenBank/DDBJ whole genome shotgun (WGS) entry which is preliminary data.</text>
</comment>
<evidence type="ECO:0000256" key="1">
    <source>
        <dbReference type="ARBA" id="ARBA00004196"/>
    </source>
</evidence>
<evidence type="ECO:0000313" key="7">
    <source>
        <dbReference type="Proteomes" id="UP001215503"/>
    </source>
</evidence>
<dbReference type="InterPro" id="IPR018389">
    <property type="entry name" value="DctP_fam"/>
</dbReference>